<evidence type="ECO:0000313" key="2">
    <source>
        <dbReference type="EMBL" id="GAM61552.1"/>
    </source>
</evidence>
<evidence type="ECO:0000313" key="3">
    <source>
        <dbReference type="Proteomes" id="UP000031670"/>
    </source>
</evidence>
<dbReference type="InterPro" id="IPR018392">
    <property type="entry name" value="LysM"/>
</dbReference>
<dbReference type="EMBL" id="BBSA01000003">
    <property type="protein sequence ID" value="GAM61552.1"/>
    <property type="molecule type" value="Genomic_DNA"/>
</dbReference>
<keyword evidence="2" id="KW-0472">Membrane</keyword>
<feature type="chain" id="PRO_5002139833" evidence="1">
    <location>
        <begin position="31"/>
        <end position="143"/>
    </location>
</feature>
<dbReference type="AlphaFoldDB" id="A0A0B8PAE1"/>
<gene>
    <name evidence="2" type="ORF">JCM19232_5853</name>
</gene>
<accession>A0A0B8PAE1</accession>
<feature type="signal peptide" evidence="1">
    <location>
        <begin position="1"/>
        <end position="30"/>
    </location>
</feature>
<keyword evidence="1" id="KW-0732">Signal</keyword>
<sequence>MTFWAKLLMSFRVKFVALMALITLATPALAEEIRLTGPDGELQAVPTYIVPDTLDGKTINRAENKISIERTYGPTGIDETLWSIASKVITSEEQSVYKMVLAIYRANPTAFEDRNIHLLKPGSTISIPTEAEVLSKARVKLSV</sequence>
<dbReference type="CDD" id="cd00118">
    <property type="entry name" value="LysM"/>
    <property type="match status" value="1"/>
</dbReference>
<dbReference type="Proteomes" id="UP000031670">
    <property type="component" value="Unassembled WGS sequence"/>
</dbReference>
<reference evidence="2 3" key="2">
    <citation type="submission" date="2015-01" db="EMBL/GenBank/DDBJ databases">
        <authorList>
            <consortium name="NBRP consortium"/>
            <person name="Sawabe T."/>
            <person name="Meirelles P."/>
            <person name="Feng G."/>
            <person name="Sayaka M."/>
            <person name="Hattori M."/>
            <person name="Ohkuma M."/>
        </authorList>
    </citation>
    <scope>NUCLEOTIDE SEQUENCE [LARGE SCALE GENOMIC DNA]</scope>
    <source>
        <strain evidence="2 3">JCM19232</strain>
    </source>
</reference>
<comment type="caution">
    <text evidence="2">The sequence shown here is derived from an EMBL/GenBank/DDBJ whole genome shotgun (WGS) entry which is preliminary data.</text>
</comment>
<dbReference type="Gene3D" id="3.10.350.10">
    <property type="entry name" value="LysM domain"/>
    <property type="match status" value="1"/>
</dbReference>
<protein>
    <submittedName>
        <fullName evidence="2">Type IV pilus assembly fimV-related transmembrane protein</fullName>
    </submittedName>
</protein>
<dbReference type="NCBIfam" id="TIGR03505">
    <property type="entry name" value="FimV_core"/>
    <property type="match status" value="1"/>
</dbReference>
<evidence type="ECO:0000256" key="1">
    <source>
        <dbReference type="SAM" id="SignalP"/>
    </source>
</evidence>
<keyword evidence="2" id="KW-0812">Transmembrane</keyword>
<organism evidence="2 3">
    <name type="scientific">Vibrio ishigakensis</name>
    <dbReference type="NCBI Taxonomy" id="1481914"/>
    <lineage>
        <taxon>Bacteria</taxon>
        <taxon>Pseudomonadati</taxon>
        <taxon>Pseudomonadota</taxon>
        <taxon>Gammaproteobacteria</taxon>
        <taxon>Vibrionales</taxon>
        <taxon>Vibrionaceae</taxon>
        <taxon>Vibrio</taxon>
    </lineage>
</organism>
<proteinExistence type="predicted"/>
<dbReference type="InterPro" id="IPR020012">
    <property type="entry name" value="LysM_FimV"/>
</dbReference>
<name>A0A0B8PAE1_9VIBR</name>
<dbReference type="InterPro" id="IPR036779">
    <property type="entry name" value="LysM_dom_sf"/>
</dbReference>
<reference evidence="2 3" key="1">
    <citation type="submission" date="2015-01" db="EMBL/GenBank/DDBJ databases">
        <title>Vibrio sp. C5 JCM 19232 whole genome shotgun sequence.</title>
        <authorList>
            <person name="Sawabe T."/>
            <person name="Meirelles P."/>
            <person name="Feng G."/>
            <person name="Sayaka M."/>
            <person name="Hattori M."/>
            <person name="Ohkuma M."/>
        </authorList>
    </citation>
    <scope>NUCLEOTIDE SEQUENCE [LARGE SCALE GENOMIC DNA]</scope>
    <source>
        <strain evidence="2 3">JCM19232</strain>
    </source>
</reference>